<dbReference type="AlphaFoldDB" id="A0A1L9AY52"/>
<reference evidence="1 2" key="2">
    <citation type="submission" date="2016-12" db="EMBL/GenBank/DDBJ databases">
        <title>Draft Genome Sequence of Cystobacter ferrugineus Strain Cbfe23.</title>
        <authorList>
            <person name="Akbar S."/>
            <person name="Dowd S.E."/>
            <person name="Stevens D.C."/>
        </authorList>
    </citation>
    <scope>NUCLEOTIDE SEQUENCE [LARGE SCALE GENOMIC DNA]</scope>
    <source>
        <strain evidence="1 2">Cbfe23</strain>
    </source>
</reference>
<proteinExistence type="predicted"/>
<gene>
    <name evidence="1" type="ORF">BON30_40860</name>
</gene>
<name>A0A1L9AY52_9BACT</name>
<keyword evidence="2" id="KW-1185">Reference proteome</keyword>
<organism evidence="1 2">
    <name type="scientific">Cystobacter ferrugineus</name>
    <dbReference type="NCBI Taxonomy" id="83449"/>
    <lineage>
        <taxon>Bacteria</taxon>
        <taxon>Pseudomonadati</taxon>
        <taxon>Myxococcota</taxon>
        <taxon>Myxococcia</taxon>
        <taxon>Myxococcales</taxon>
        <taxon>Cystobacterineae</taxon>
        <taxon>Archangiaceae</taxon>
        <taxon>Cystobacter</taxon>
    </lineage>
</organism>
<dbReference type="Proteomes" id="UP000182229">
    <property type="component" value="Unassembled WGS sequence"/>
</dbReference>
<accession>A0A1L9AY52</accession>
<sequence>MPPWTRYFDLTACGSAATQELTAVGWWATILHRPRSRVHTVSATMFNCSEPLVSSARIFRWKLTMAASPNTLTFLI</sequence>
<protein>
    <submittedName>
        <fullName evidence="1">Uncharacterized protein</fullName>
    </submittedName>
</protein>
<evidence type="ECO:0000313" key="2">
    <source>
        <dbReference type="Proteomes" id="UP000182229"/>
    </source>
</evidence>
<evidence type="ECO:0000313" key="1">
    <source>
        <dbReference type="EMBL" id="OJH34937.1"/>
    </source>
</evidence>
<reference evidence="2" key="1">
    <citation type="submission" date="2016-11" db="EMBL/GenBank/DDBJ databases">
        <authorList>
            <person name="Shukria A."/>
            <person name="Stevens D.C."/>
        </authorList>
    </citation>
    <scope>NUCLEOTIDE SEQUENCE [LARGE SCALE GENOMIC DNA]</scope>
    <source>
        <strain evidence="2">Cbfe23</strain>
    </source>
</reference>
<comment type="caution">
    <text evidence="1">The sequence shown here is derived from an EMBL/GenBank/DDBJ whole genome shotgun (WGS) entry which is preliminary data.</text>
</comment>
<dbReference type="EMBL" id="MPIN01000016">
    <property type="protein sequence ID" value="OJH34937.1"/>
    <property type="molecule type" value="Genomic_DNA"/>
</dbReference>